<comment type="similarity">
    <text evidence="1">Belongs to the enoyl-CoA hydratase/isomerase family.</text>
</comment>
<dbReference type="InterPro" id="IPR001753">
    <property type="entry name" value="Enoyl-CoA_hydra/iso"/>
</dbReference>
<dbReference type="InterPro" id="IPR051053">
    <property type="entry name" value="ECH/Chromodomain_protein"/>
</dbReference>
<dbReference type="PANTHER" id="PTHR43684:SF4">
    <property type="entry name" value="ENOYL-COA HYDRATASE_ISOMERASE FAMILY PROTEIN (AFU_ORTHOLOGUE AFUA_1G01890)"/>
    <property type="match status" value="1"/>
</dbReference>
<evidence type="ECO:0000313" key="3">
    <source>
        <dbReference type="Proteomes" id="UP000621454"/>
    </source>
</evidence>
<dbReference type="NCBIfam" id="NF006109">
    <property type="entry name" value="PRK08260.1"/>
    <property type="match status" value="1"/>
</dbReference>
<keyword evidence="3" id="KW-1185">Reference proteome</keyword>
<dbReference type="Gene3D" id="1.10.12.10">
    <property type="entry name" value="Lyase 2-enoyl-coa Hydratase, Chain A, domain 2"/>
    <property type="match status" value="1"/>
</dbReference>
<dbReference type="Gene3D" id="3.90.226.10">
    <property type="entry name" value="2-enoyl-CoA Hydratase, Chain A, domain 1"/>
    <property type="match status" value="1"/>
</dbReference>
<dbReference type="GO" id="GO:0003824">
    <property type="term" value="F:catalytic activity"/>
    <property type="evidence" value="ECO:0007669"/>
    <property type="project" value="UniProtKB-ARBA"/>
</dbReference>
<dbReference type="CDD" id="cd06558">
    <property type="entry name" value="crotonase-like"/>
    <property type="match status" value="1"/>
</dbReference>
<accession>A0A916SZ87</accession>
<dbReference type="RefSeq" id="WP_188585162.1">
    <property type="nucleotide sequence ID" value="NZ_BMGC01000003.1"/>
</dbReference>
<proteinExistence type="inferred from homology"/>
<evidence type="ECO:0000256" key="1">
    <source>
        <dbReference type="ARBA" id="ARBA00005254"/>
    </source>
</evidence>
<dbReference type="AlphaFoldDB" id="A0A916SZ87"/>
<dbReference type="InterPro" id="IPR029045">
    <property type="entry name" value="ClpP/crotonase-like_dom_sf"/>
</dbReference>
<organism evidence="2 3">
    <name type="scientific">Gordonia jinhuaensis</name>
    <dbReference type="NCBI Taxonomy" id="1517702"/>
    <lineage>
        <taxon>Bacteria</taxon>
        <taxon>Bacillati</taxon>
        <taxon>Actinomycetota</taxon>
        <taxon>Actinomycetes</taxon>
        <taxon>Mycobacteriales</taxon>
        <taxon>Gordoniaceae</taxon>
        <taxon>Gordonia</taxon>
    </lineage>
</organism>
<protein>
    <submittedName>
        <fullName evidence="2">Enoyl-CoA hydratase</fullName>
    </submittedName>
</protein>
<dbReference type="PANTHER" id="PTHR43684">
    <property type="match status" value="1"/>
</dbReference>
<dbReference type="Pfam" id="PF00378">
    <property type="entry name" value="ECH_1"/>
    <property type="match status" value="1"/>
</dbReference>
<comment type="caution">
    <text evidence="2">The sequence shown here is derived from an EMBL/GenBank/DDBJ whole genome shotgun (WGS) entry which is preliminary data.</text>
</comment>
<dbReference type="SUPFAM" id="SSF52096">
    <property type="entry name" value="ClpP/crotonase"/>
    <property type="match status" value="1"/>
</dbReference>
<dbReference type="EMBL" id="BMGC01000003">
    <property type="protein sequence ID" value="GGB21185.1"/>
    <property type="molecule type" value="Genomic_DNA"/>
</dbReference>
<reference evidence="2" key="2">
    <citation type="submission" date="2020-09" db="EMBL/GenBank/DDBJ databases">
        <authorList>
            <person name="Sun Q."/>
            <person name="Zhou Y."/>
        </authorList>
    </citation>
    <scope>NUCLEOTIDE SEQUENCE</scope>
    <source>
        <strain evidence="2">CGMCC 1.12827</strain>
    </source>
</reference>
<gene>
    <name evidence="2" type="ORF">GCM10011489_06680</name>
</gene>
<sequence>MTAIAETTDTAPVVCHRDNEIAVITLNRPQRLNAFTAEMGSAIRAALDDTDADDSVRAVVITGSGRAFCAGADLSGGSSTFELRTGAPGEVPRDGGGMVSLRIFESLKPVVVAVNGPSAGVGVTMTLPADLRIASDDARFGFVFVRRGIVPEACSSWFLPRLVGLPTALRWTMGGQMVSAAEAFEHGLVQKVVPKDQVLAEAIAAARELTDGTAPVSVALTRQLMWRMGGADSPYAAHAADSKGIFYRGTMDDAAEGVTSFLEKRDPEFTDSVSTDLPRIF</sequence>
<evidence type="ECO:0000313" key="2">
    <source>
        <dbReference type="EMBL" id="GGB21185.1"/>
    </source>
</evidence>
<name>A0A916SZ87_9ACTN</name>
<dbReference type="InterPro" id="IPR014748">
    <property type="entry name" value="Enoyl-CoA_hydra_C"/>
</dbReference>
<reference evidence="2" key="1">
    <citation type="journal article" date="2014" name="Int. J. Syst. Evol. Microbiol.">
        <title>Complete genome sequence of Corynebacterium casei LMG S-19264T (=DSM 44701T), isolated from a smear-ripened cheese.</title>
        <authorList>
            <consortium name="US DOE Joint Genome Institute (JGI-PGF)"/>
            <person name="Walter F."/>
            <person name="Albersmeier A."/>
            <person name="Kalinowski J."/>
            <person name="Ruckert C."/>
        </authorList>
    </citation>
    <scope>NUCLEOTIDE SEQUENCE</scope>
    <source>
        <strain evidence="2">CGMCC 1.12827</strain>
    </source>
</reference>
<dbReference type="Proteomes" id="UP000621454">
    <property type="component" value="Unassembled WGS sequence"/>
</dbReference>